<keyword evidence="5" id="KW-0408">Iron</keyword>
<dbReference type="InterPro" id="IPR003819">
    <property type="entry name" value="TauD/TfdA-like"/>
</dbReference>
<dbReference type="InterPro" id="IPR051323">
    <property type="entry name" value="AtsK-like"/>
</dbReference>
<keyword evidence="4" id="KW-0560">Oxidoreductase</keyword>
<dbReference type="PANTHER" id="PTHR30468:SF1">
    <property type="entry name" value="ALPHA-KETOGLUTARATE-DEPENDENT SULFONATE DIOXYGENASE"/>
    <property type="match status" value="1"/>
</dbReference>
<dbReference type="SUPFAM" id="SSF51197">
    <property type="entry name" value="Clavaminate synthase-like"/>
    <property type="match status" value="1"/>
</dbReference>
<dbReference type="STRING" id="767434.Fraau_2155"/>
<dbReference type="AlphaFoldDB" id="H8L461"/>
<evidence type="ECO:0000256" key="6">
    <source>
        <dbReference type="SAM" id="MobiDB-lite"/>
    </source>
</evidence>
<dbReference type="Gene3D" id="3.60.130.10">
    <property type="entry name" value="Clavaminate synthase-like"/>
    <property type="match status" value="1"/>
</dbReference>
<dbReference type="GO" id="GO:0005737">
    <property type="term" value="C:cytoplasm"/>
    <property type="evidence" value="ECO:0007669"/>
    <property type="project" value="TreeGrafter"/>
</dbReference>
<organism evidence="8 9">
    <name type="scientific">Frateuria aurantia (strain ATCC 33424 / DSM 6220 / KCTC 2777 / LMG 1558 / NBRC 3245 / NCIMB 13370)</name>
    <name type="common">Acetobacter aurantius</name>
    <dbReference type="NCBI Taxonomy" id="767434"/>
    <lineage>
        <taxon>Bacteria</taxon>
        <taxon>Pseudomonadati</taxon>
        <taxon>Pseudomonadota</taxon>
        <taxon>Gammaproteobacteria</taxon>
        <taxon>Lysobacterales</taxon>
        <taxon>Rhodanobacteraceae</taxon>
        <taxon>Frateuria</taxon>
    </lineage>
</organism>
<dbReference type="HOGENOM" id="CLU_036005_2_1_6"/>
<keyword evidence="3 8" id="KW-0223">Dioxygenase</keyword>
<dbReference type="PANTHER" id="PTHR30468">
    <property type="entry name" value="ALPHA-KETOGLUTARATE-DEPENDENT SULFONATE DIOXYGENASE"/>
    <property type="match status" value="1"/>
</dbReference>
<dbReference type="KEGG" id="fau:Fraau_2155"/>
<dbReference type="GO" id="GO:0006790">
    <property type="term" value="P:sulfur compound metabolic process"/>
    <property type="evidence" value="ECO:0007669"/>
    <property type="project" value="TreeGrafter"/>
</dbReference>
<dbReference type="Proteomes" id="UP000005234">
    <property type="component" value="Chromosome"/>
</dbReference>
<reference evidence="8" key="1">
    <citation type="submission" date="2012-02" db="EMBL/GenBank/DDBJ databases">
        <title>The complete genome of Frateuria aurantia DSM 6220.</title>
        <authorList>
            <consortium name="US DOE Joint Genome Institute (JGI-PGF)"/>
            <person name="Lucas S."/>
            <person name="Copeland A."/>
            <person name="Lapidus A."/>
            <person name="Glavina del Rio T."/>
            <person name="Dalin E."/>
            <person name="Tice H."/>
            <person name="Bruce D."/>
            <person name="Goodwin L."/>
            <person name="Pitluck S."/>
            <person name="Peters L."/>
            <person name="Ovchinnikova G."/>
            <person name="Teshima H."/>
            <person name="Kyrpides N."/>
            <person name="Mavromatis K."/>
            <person name="Ivanova N."/>
            <person name="Brettin T."/>
            <person name="Detter J.C."/>
            <person name="Han C."/>
            <person name="Larimer F."/>
            <person name="Land M."/>
            <person name="Hauser L."/>
            <person name="Markowitz V."/>
            <person name="Cheng J.-F."/>
            <person name="Hugenholtz P."/>
            <person name="Woyke T."/>
            <person name="Wu D."/>
            <person name="Brambilla E."/>
            <person name="Klenk H.-P."/>
            <person name="Eisen J.A."/>
        </authorList>
    </citation>
    <scope>NUCLEOTIDE SEQUENCE</scope>
    <source>
        <strain evidence="8">DSM 6220</strain>
    </source>
</reference>
<evidence type="ECO:0000256" key="2">
    <source>
        <dbReference type="ARBA" id="ARBA00022723"/>
    </source>
</evidence>
<accession>H8L461</accession>
<protein>
    <submittedName>
        <fullName evidence="8">Putative taurine catabolism dioxygenase</fullName>
    </submittedName>
</protein>
<keyword evidence="2" id="KW-0479">Metal-binding</keyword>
<feature type="domain" description="TauD/TfdA-like" evidence="7">
    <location>
        <begin position="7"/>
        <end position="270"/>
    </location>
</feature>
<keyword evidence="9" id="KW-1185">Reference proteome</keyword>
<evidence type="ECO:0000259" key="7">
    <source>
        <dbReference type="Pfam" id="PF02668"/>
    </source>
</evidence>
<feature type="region of interest" description="Disordered" evidence="6">
    <location>
        <begin position="156"/>
        <end position="188"/>
    </location>
</feature>
<sequence length="291" mass="32659">MSYDISLLSPTLGAVITGLDLGAELDGIPLGRIQADLDRHRVLFFREQSLTPTKQRDLAAAFGPLHRHPIYPHSEGLPEVLVLDTLQDDLRDNAVWHSDVSFLPAPAAMAVLHADIVPDVGGDTLWSCQHAAWQALSAPLQRWLGGLQAIHRLDQSFPPQRFGDTPERRARREKALAQHPPVSHPVVRRHPRTGEASLYVNEGFTAEIEGLAPAESRALLQLLFQHSQRPEFQIRWSWRPGDVAIWDNRNTLHYACDDYRPQHRRMRRATILGEPPLAMASQDRARSATPA</sequence>
<gene>
    <name evidence="8" type="ordered locus">Fraau_2155</name>
</gene>
<evidence type="ECO:0000313" key="9">
    <source>
        <dbReference type="Proteomes" id="UP000005234"/>
    </source>
</evidence>
<evidence type="ECO:0000256" key="3">
    <source>
        <dbReference type="ARBA" id="ARBA00022964"/>
    </source>
</evidence>
<dbReference type="InterPro" id="IPR042098">
    <property type="entry name" value="TauD-like_sf"/>
</dbReference>
<name>H8L461_FRAAD</name>
<evidence type="ECO:0000256" key="5">
    <source>
        <dbReference type="ARBA" id="ARBA00023004"/>
    </source>
</evidence>
<dbReference type="RefSeq" id="WP_014403540.1">
    <property type="nucleotide sequence ID" value="NC_017033.1"/>
</dbReference>
<dbReference type="Pfam" id="PF02668">
    <property type="entry name" value="TauD"/>
    <property type="match status" value="1"/>
</dbReference>
<evidence type="ECO:0000256" key="1">
    <source>
        <dbReference type="ARBA" id="ARBA00005896"/>
    </source>
</evidence>
<proteinExistence type="inferred from homology"/>
<dbReference type="GO" id="GO:0046872">
    <property type="term" value="F:metal ion binding"/>
    <property type="evidence" value="ECO:0007669"/>
    <property type="project" value="UniProtKB-KW"/>
</dbReference>
<dbReference type="GO" id="GO:0000908">
    <property type="term" value="F:taurine dioxygenase activity"/>
    <property type="evidence" value="ECO:0007669"/>
    <property type="project" value="TreeGrafter"/>
</dbReference>
<evidence type="ECO:0000313" key="8">
    <source>
        <dbReference type="EMBL" id="AFC86537.1"/>
    </source>
</evidence>
<evidence type="ECO:0000256" key="4">
    <source>
        <dbReference type="ARBA" id="ARBA00023002"/>
    </source>
</evidence>
<dbReference type="NCBIfam" id="NF007104">
    <property type="entry name" value="PRK09553.1"/>
    <property type="match status" value="1"/>
</dbReference>
<comment type="similarity">
    <text evidence="1">Belongs to the TfdA dioxygenase family.</text>
</comment>
<feature type="compositionally biased region" description="Basic and acidic residues" evidence="6">
    <location>
        <begin position="164"/>
        <end position="176"/>
    </location>
</feature>
<dbReference type="EMBL" id="CP003350">
    <property type="protein sequence ID" value="AFC86537.1"/>
    <property type="molecule type" value="Genomic_DNA"/>
</dbReference>
<dbReference type="eggNOG" id="COG2175">
    <property type="taxonomic scope" value="Bacteria"/>
</dbReference>